<feature type="compositionally biased region" description="Low complexity" evidence="2">
    <location>
        <begin position="216"/>
        <end position="226"/>
    </location>
</feature>
<evidence type="ECO:0000313" key="4">
    <source>
        <dbReference type="Proteomes" id="UP000199341"/>
    </source>
</evidence>
<gene>
    <name evidence="3" type="ORF">SAMN05216259_103229</name>
</gene>
<feature type="region of interest" description="Disordered" evidence="2">
    <location>
        <begin position="188"/>
        <end position="297"/>
    </location>
</feature>
<dbReference type="InterPro" id="IPR024083">
    <property type="entry name" value="Fumarase/histidase_N"/>
</dbReference>
<proteinExistence type="predicted"/>
<dbReference type="Pfam" id="PF00221">
    <property type="entry name" value="Lyase_aromatic"/>
    <property type="match status" value="2"/>
</dbReference>
<dbReference type="EMBL" id="FNIE01000003">
    <property type="protein sequence ID" value="SDN22627.1"/>
    <property type="molecule type" value="Genomic_DNA"/>
</dbReference>
<feature type="compositionally biased region" description="Gly residues" evidence="2">
    <location>
        <begin position="266"/>
        <end position="284"/>
    </location>
</feature>
<dbReference type="Proteomes" id="UP000199341">
    <property type="component" value="Unassembled WGS sequence"/>
</dbReference>
<feature type="compositionally biased region" description="Gly residues" evidence="2">
    <location>
        <begin position="206"/>
        <end position="215"/>
    </location>
</feature>
<dbReference type="GO" id="GO:0016841">
    <property type="term" value="F:ammonia-lyase activity"/>
    <property type="evidence" value="ECO:0007669"/>
    <property type="project" value="UniProtKB-ARBA"/>
</dbReference>
<evidence type="ECO:0000256" key="2">
    <source>
        <dbReference type="SAM" id="MobiDB-lite"/>
    </source>
</evidence>
<dbReference type="PANTHER" id="PTHR10362">
    <property type="entry name" value="HISTIDINE AMMONIA-LYASE"/>
    <property type="match status" value="1"/>
</dbReference>
<evidence type="ECO:0000313" key="3">
    <source>
        <dbReference type="EMBL" id="SDN22627.1"/>
    </source>
</evidence>
<dbReference type="AlphaFoldDB" id="A0A1G9ZNB8"/>
<organism evidence="3 4">
    <name type="scientific">Actinacidiphila guanduensis</name>
    <dbReference type="NCBI Taxonomy" id="310781"/>
    <lineage>
        <taxon>Bacteria</taxon>
        <taxon>Bacillati</taxon>
        <taxon>Actinomycetota</taxon>
        <taxon>Actinomycetes</taxon>
        <taxon>Kitasatosporales</taxon>
        <taxon>Streptomycetaceae</taxon>
        <taxon>Actinacidiphila</taxon>
    </lineage>
</organism>
<name>A0A1G9ZNB8_9ACTN</name>
<dbReference type="Gene3D" id="1.10.275.10">
    <property type="entry name" value="Fumarase/aspartase (N-terminal domain)"/>
    <property type="match status" value="1"/>
</dbReference>
<accession>A0A1G9ZNB8</accession>
<sequence>MGTASVPAPAPEPRHGSESAPAVHTHTAGAAPVLDGIGLDADGIALIADGAAAPEVPPEAYARAERSWRTATRLAASGRIYGRDTGVGANRMVFLSDAEKDEQDLRLLRSHAGGIGALLPAREVRAMMAVRANQVLAGGSGLQPAFVRALVEALRLGLHPAVNEFGAVGTGDLTALAQTGLTLIGERPWLGGPLGTQGPDLDPVHGGQGSTGSPGPGDADAAPAGSDTGGSGCDSAAAASDNENAADGGSTMLGGPGASREAGPGAAAGPGGEPGGSAAAGGGSIPEDPYARTVGPAPVRLQRGDGLALMSSNALTLGQAALACHDVDVLLRASHAVAALSLAAVGGSLEAYAAPVHALRPYPGALRAAAEVRRLLGQPDHPSTPGRRIQDPYGFRAFPQVHGPALEAAAALRRVLAVEVNCPSENPLISEDGGPDGGPAVYHHGGFFAASLGLALDQLCLAVLQTARLSAARLSHLGDPDITGLRPFLATGPAASSGMMILEYSANSALAELRAAAAAPASAGHTVLSRGLEEAASFASQGARQALRAVGAYRLVLACELVAAVRGLRSPEGPELAPGAPLGEVISSAALPWGDDDRALTPDVNAAVLLLPGLAEL</sequence>
<protein>
    <submittedName>
        <fullName evidence="3">Histidine ammonia-lyase</fullName>
    </submittedName>
</protein>
<keyword evidence="1 3" id="KW-0456">Lyase</keyword>
<dbReference type="Gene3D" id="1.20.200.10">
    <property type="entry name" value="Fumarase/aspartase (Central domain)"/>
    <property type="match status" value="1"/>
</dbReference>
<dbReference type="STRING" id="310781.SAMN05216259_103229"/>
<feature type="region of interest" description="Disordered" evidence="2">
    <location>
        <begin position="1"/>
        <end position="24"/>
    </location>
</feature>
<dbReference type="SUPFAM" id="SSF48557">
    <property type="entry name" value="L-aspartase-like"/>
    <property type="match status" value="2"/>
</dbReference>
<feature type="compositionally biased region" description="Low complexity" evidence="2">
    <location>
        <begin position="233"/>
        <end position="247"/>
    </location>
</feature>
<dbReference type="InterPro" id="IPR001106">
    <property type="entry name" value="Aromatic_Lyase"/>
</dbReference>
<reference evidence="3 4" key="1">
    <citation type="submission" date="2016-10" db="EMBL/GenBank/DDBJ databases">
        <authorList>
            <person name="de Groot N.N."/>
        </authorList>
    </citation>
    <scope>NUCLEOTIDE SEQUENCE [LARGE SCALE GENOMIC DNA]</scope>
    <source>
        <strain evidence="3 4">CGMCC 4.2022</strain>
    </source>
</reference>
<dbReference type="InterPro" id="IPR008948">
    <property type="entry name" value="L-Aspartase-like"/>
</dbReference>
<evidence type="ECO:0000256" key="1">
    <source>
        <dbReference type="ARBA" id="ARBA00023239"/>
    </source>
</evidence>
<keyword evidence="4" id="KW-1185">Reference proteome</keyword>